<dbReference type="InterPro" id="IPR036047">
    <property type="entry name" value="F-box-like_dom_sf"/>
</dbReference>
<gene>
    <name evidence="3" type="ORF">BCR35DRAFT_352478</name>
</gene>
<keyword evidence="4" id="KW-1185">Reference proteome</keyword>
<accession>A0A1Y2FBJ7</accession>
<dbReference type="InterPro" id="IPR001810">
    <property type="entry name" value="F-box_dom"/>
</dbReference>
<evidence type="ECO:0000259" key="2">
    <source>
        <dbReference type="Pfam" id="PF12937"/>
    </source>
</evidence>
<proteinExistence type="predicted"/>
<dbReference type="Gene3D" id="3.80.10.10">
    <property type="entry name" value="Ribonuclease Inhibitor"/>
    <property type="match status" value="1"/>
</dbReference>
<protein>
    <recommendedName>
        <fullName evidence="2">F-box domain-containing protein</fullName>
    </recommendedName>
</protein>
<dbReference type="InterPro" id="IPR032675">
    <property type="entry name" value="LRR_dom_sf"/>
</dbReference>
<dbReference type="Pfam" id="PF12937">
    <property type="entry name" value="F-box-like"/>
    <property type="match status" value="1"/>
</dbReference>
<dbReference type="InParanoid" id="A0A1Y2FBJ7"/>
<feature type="compositionally biased region" description="Pro residues" evidence="1">
    <location>
        <begin position="26"/>
        <end position="36"/>
    </location>
</feature>
<organism evidence="3 4">
    <name type="scientific">Leucosporidium creatinivorum</name>
    <dbReference type="NCBI Taxonomy" id="106004"/>
    <lineage>
        <taxon>Eukaryota</taxon>
        <taxon>Fungi</taxon>
        <taxon>Dikarya</taxon>
        <taxon>Basidiomycota</taxon>
        <taxon>Pucciniomycotina</taxon>
        <taxon>Microbotryomycetes</taxon>
        <taxon>Leucosporidiales</taxon>
        <taxon>Leucosporidium</taxon>
    </lineage>
</organism>
<evidence type="ECO:0000256" key="1">
    <source>
        <dbReference type="SAM" id="MobiDB-lite"/>
    </source>
</evidence>
<evidence type="ECO:0000313" key="4">
    <source>
        <dbReference type="Proteomes" id="UP000193467"/>
    </source>
</evidence>
<comment type="caution">
    <text evidence="3">The sequence shown here is derived from an EMBL/GenBank/DDBJ whole genome shotgun (WGS) entry which is preliminary data.</text>
</comment>
<feature type="domain" description="F-box" evidence="2">
    <location>
        <begin position="42"/>
        <end position="94"/>
    </location>
</feature>
<dbReference type="SUPFAM" id="SSF81383">
    <property type="entry name" value="F-box domain"/>
    <property type="match status" value="1"/>
</dbReference>
<name>A0A1Y2FBJ7_9BASI</name>
<evidence type="ECO:0000313" key="3">
    <source>
        <dbReference type="EMBL" id="ORY80716.1"/>
    </source>
</evidence>
<feature type="region of interest" description="Disordered" evidence="1">
    <location>
        <begin position="1"/>
        <end position="36"/>
    </location>
</feature>
<sequence length="358" mass="39601">MERRLEAAAGVEGEVEATAMADSSTPPLPSPSTAPSIRIPPLPHEILQMVFELLEPRRLYSWEPRRPVDLAHCCLVSSSFRQLATPPLLRNLYLSIPDGREPEEDINDELAEDRNAFISMEQVGALLALRSDLGRHVRAVEVDAWMLRTQTPHPITLSKLHYFFRLLPALQSLKLEGFTDVLLLDAIARFLPAMPLASTLEQLQLQTSLVNSNSDSNVGLAVRGLHHLRHLKLDLPLDESCWRVPLGAPPPQLALTRLHLGSGALATLPAISSAFASSLRFLTLALGLHPFNGRHPPPSFSLAELHQLEELKLHHAGLGRDLLQARPGPSTPILPPPPVAQLRRLPVRHTRPRTRFAI</sequence>
<reference evidence="3 4" key="1">
    <citation type="submission" date="2016-07" db="EMBL/GenBank/DDBJ databases">
        <title>Pervasive Adenine N6-methylation of Active Genes in Fungi.</title>
        <authorList>
            <consortium name="DOE Joint Genome Institute"/>
            <person name="Mondo S.J."/>
            <person name="Dannebaum R.O."/>
            <person name="Kuo R.C."/>
            <person name="Labutti K."/>
            <person name="Haridas S."/>
            <person name="Kuo A."/>
            <person name="Salamov A."/>
            <person name="Ahrendt S.R."/>
            <person name="Lipzen A."/>
            <person name="Sullivan W."/>
            <person name="Andreopoulos W.B."/>
            <person name="Clum A."/>
            <person name="Lindquist E."/>
            <person name="Daum C."/>
            <person name="Ramamoorthy G.K."/>
            <person name="Gryganskyi A."/>
            <person name="Culley D."/>
            <person name="Magnuson J.K."/>
            <person name="James T.Y."/>
            <person name="O'Malley M.A."/>
            <person name="Stajich J.E."/>
            <person name="Spatafora J.W."/>
            <person name="Visel A."/>
            <person name="Grigoriev I.V."/>
        </authorList>
    </citation>
    <scope>NUCLEOTIDE SEQUENCE [LARGE SCALE GENOMIC DNA]</scope>
    <source>
        <strain evidence="3 4">62-1032</strain>
    </source>
</reference>
<dbReference type="EMBL" id="MCGR01000024">
    <property type="protein sequence ID" value="ORY80716.1"/>
    <property type="molecule type" value="Genomic_DNA"/>
</dbReference>
<dbReference type="Proteomes" id="UP000193467">
    <property type="component" value="Unassembled WGS sequence"/>
</dbReference>
<dbReference type="AlphaFoldDB" id="A0A1Y2FBJ7"/>